<name>A0ABP4U7T5_9ACTN</name>
<proteinExistence type="predicted"/>
<feature type="region of interest" description="Disordered" evidence="1">
    <location>
        <begin position="1"/>
        <end position="43"/>
    </location>
</feature>
<gene>
    <name evidence="3" type="ORF">GCM10009745_54190</name>
</gene>
<keyword evidence="4" id="KW-1185">Reference proteome</keyword>
<reference evidence="4" key="1">
    <citation type="journal article" date="2019" name="Int. J. Syst. Evol. Microbiol.">
        <title>The Global Catalogue of Microorganisms (GCM) 10K type strain sequencing project: providing services to taxonomists for standard genome sequencing and annotation.</title>
        <authorList>
            <consortium name="The Broad Institute Genomics Platform"/>
            <consortium name="The Broad Institute Genome Sequencing Center for Infectious Disease"/>
            <person name="Wu L."/>
            <person name="Ma J."/>
        </authorList>
    </citation>
    <scope>NUCLEOTIDE SEQUENCE [LARGE SCALE GENOMIC DNA]</scope>
    <source>
        <strain evidence="4">JCM 14307</strain>
    </source>
</reference>
<feature type="domain" description="Pyrrolo-quinoline quinone repeat" evidence="2">
    <location>
        <begin position="258"/>
        <end position="402"/>
    </location>
</feature>
<evidence type="ECO:0000259" key="2">
    <source>
        <dbReference type="Pfam" id="PF13360"/>
    </source>
</evidence>
<feature type="domain" description="Pyrrolo-quinoline quinone repeat" evidence="2">
    <location>
        <begin position="45"/>
        <end position="132"/>
    </location>
</feature>
<dbReference type="InterPro" id="IPR015943">
    <property type="entry name" value="WD40/YVTN_repeat-like_dom_sf"/>
</dbReference>
<protein>
    <recommendedName>
        <fullName evidence="2">Pyrrolo-quinoline quinone repeat domain-containing protein</fullName>
    </recommendedName>
</protein>
<dbReference type="Pfam" id="PF13360">
    <property type="entry name" value="PQQ_2"/>
    <property type="match status" value="2"/>
</dbReference>
<dbReference type="Gene3D" id="2.130.10.10">
    <property type="entry name" value="YVTN repeat-like/Quinoprotein amine dehydrogenase"/>
    <property type="match status" value="2"/>
</dbReference>
<dbReference type="Proteomes" id="UP001500280">
    <property type="component" value="Unassembled WGS sequence"/>
</dbReference>
<comment type="caution">
    <text evidence="3">The sequence shown here is derived from an EMBL/GenBank/DDBJ whole genome shotgun (WGS) entry which is preliminary data.</text>
</comment>
<evidence type="ECO:0000313" key="3">
    <source>
        <dbReference type="EMBL" id="GAA1700487.1"/>
    </source>
</evidence>
<evidence type="ECO:0000313" key="4">
    <source>
        <dbReference type="Proteomes" id="UP001500280"/>
    </source>
</evidence>
<dbReference type="EMBL" id="BAAANF010000017">
    <property type="protein sequence ID" value="GAA1700487.1"/>
    <property type="molecule type" value="Genomic_DNA"/>
</dbReference>
<dbReference type="InterPro" id="IPR002372">
    <property type="entry name" value="PQQ_rpt_dom"/>
</dbReference>
<dbReference type="SUPFAM" id="SSF50998">
    <property type="entry name" value="Quinoprotein alcohol dehydrogenase-like"/>
    <property type="match status" value="1"/>
</dbReference>
<evidence type="ECO:0000256" key="1">
    <source>
        <dbReference type="SAM" id="MobiDB-lite"/>
    </source>
</evidence>
<feature type="compositionally biased region" description="Pro residues" evidence="1">
    <location>
        <begin position="16"/>
        <end position="34"/>
    </location>
</feature>
<organism evidence="3 4">
    <name type="scientific">Kribbella yunnanensis</name>
    <dbReference type="NCBI Taxonomy" id="190194"/>
    <lineage>
        <taxon>Bacteria</taxon>
        <taxon>Bacillati</taxon>
        <taxon>Actinomycetota</taxon>
        <taxon>Actinomycetes</taxon>
        <taxon>Propionibacteriales</taxon>
        <taxon>Kribbellaceae</taxon>
        <taxon>Kribbella</taxon>
    </lineage>
</organism>
<sequence length="430" mass="46230">MTALALASCAAEKPVAGPPTPSATPTPTPTPSVPSTPSEPQRPAAWTAALPGAGEFENATVLGETVVVHGRQLVAGLNRADGKVLWKVPVNGEVRVSVTKAVVLIEQVSLFQGVDIRSGKVKYRKKHAAGRQNAGITADWVVVPDCAGRTCRVRGLQLPSFKERWHADFPIGTTPNVDAPGSDVTAHYYNLGEPNLVRPAPYVVFGRDTGKERLMTALATATGRPGKTFDAWDQYLTLTTGRLGLMWDERYSGGAIRISGHDVLTGRYLWQQRGWRWDNGGQAGYPALTSRLLAVPTKEKTPALIDLTTGEVRWTSRVKGIPVGLTDRTLLIQVGEFSNEIDLVGLDTANGNQRWQIELPRTMLAGRDQAVAVVGDRVAHEIAGPAVRVNDVRTGNALWTAEGSAGLLGLGPDWLITQSAGADDRIQFFK</sequence>
<accession>A0ABP4U7T5</accession>
<dbReference type="InterPro" id="IPR011047">
    <property type="entry name" value="Quinoprotein_ADH-like_sf"/>
</dbReference>